<dbReference type="InterPro" id="IPR019775">
    <property type="entry name" value="WD40_repeat_CS"/>
</dbReference>
<sequence>MEDDVSAHSDPARKLNERRRRVQRRQRIAMLLQLFLVLAASLLGVVTNYATDGDDAPLPLSLLEQIAVPGLVVLLIVLVAGHVVAYGLENPPPPKLAWDPTRPPYPGLEAFREDEAAVYFGREAQTTQIVRRLHQSRASAEDRFTAIIGASGIGKSSLLHAGVLPRIRGQRWSVLPVIVPGTDPLGALARALAAELGESPEAVARRVRRAPAEFADLFARYRHASGRRFAHTLVVIDQLEELATLTGEGDRRLFLDGLTDALGSDRHLHVVATLRVEFLGDMLAEDRAGLFTSPIALGALDRAGLAEVIERPAEAARLKLEPGLVERIVADTGSGDALPLLAYLLQELYLRVGTGKTATIEHYRALGGVDGALSRHADQVSAELRSSSDMPDVLRTLLLFVTVSSSDASRRRVPLGSLSEEQRRIVDAFIEARLLVSDVNGGEPTAHVAHEALFRQWAPLRQEVEAHMERLRQRAELERWTADWQRSGRSPDYLLTGDRLELAEQWLAGLREVGQDTPAVAVFVDASRRRDRGFLLRVSQQIAEFVLANVERYPELAVLLCLAALGECAPTPTARRALLASLAHSHARGVYKGHTDTVRNLAWSPDGRLLATASRDGTARIWDAESGALRTELTGHLGMVESVSWSPDSARVATASRDGTVRLWDVESGTTVLRLADATDVVRGVAWSPTGAVVAGASRDRTVRVWDADTGSVVARLAGHEDNVLGLAWSPDGQRLASASHDQTVIVWRVATAERELTLRGHQDFVEGVHWAPEGGRIATASGDGTVRVWDAASGRRSLLVRAHEDRVWNVAWSPDGAMLATASADRTARVFSADDAQQQAVLRGHEDNVWCVAWSPDGTRLATGSEDQTLRIWDLLPRSVEEWSLTRHGAALTSVDTADRDGSPAVVGGCETGELWMGGADTEAETGVVAAAHEGKVRAVALSPVGSRVASGGTDRRARLWSFGSGEPRHVLEHEGAIVEAVAWSPDSRRVATGAQDRLLRIWDAQDGSLLTVLSGHQDWVVGLAFSPSGRMIASASDDRTARIWDIGTGRERAVLHGHDNWVDCVAWAPDETRVATSSADWTVRIWDVASGKTAAVLRGHEGRVPAVAWSPDGRRIATGSYDRSVRVWDGGTGEEREVVGMHRDRVTSVVWTADSRLVVSGSRDTTIRGWRAETATDELQAFARTRVFRALTEEERRAHMLALPDRGQ</sequence>
<feature type="repeat" description="WD" evidence="3">
    <location>
        <begin position="1099"/>
        <end position="1140"/>
    </location>
</feature>
<feature type="repeat" description="WD" evidence="3">
    <location>
        <begin position="1015"/>
        <end position="1056"/>
    </location>
</feature>
<proteinExistence type="predicted"/>
<dbReference type="InterPro" id="IPR015943">
    <property type="entry name" value="WD40/YVTN_repeat-like_dom_sf"/>
</dbReference>
<dbReference type="Pfam" id="PF23389">
    <property type="entry name" value="Beta-prop_WDR19_1st"/>
    <property type="match status" value="1"/>
</dbReference>
<feature type="repeat" description="WD" evidence="3">
    <location>
        <begin position="931"/>
        <end position="972"/>
    </location>
</feature>
<reference evidence="8" key="1">
    <citation type="journal article" date="2019" name="Int. J. Syst. Evol. Microbiol.">
        <title>The Global Catalogue of Microorganisms (GCM) 10K type strain sequencing project: providing services to taxonomists for standard genome sequencing and annotation.</title>
        <authorList>
            <consortium name="The Broad Institute Genomics Platform"/>
            <consortium name="The Broad Institute Genome Sequencing Center for Infectious Disease"/>
            <person name="Wu L."/>
            <person name="Ma J."/>
        </authorList>
    </citation>
    <scope>NUCLEOTIDE SEQUENCE [LARGE SCALE GENOMIC DNA]</scope>
    <source>
        <strain evidence="8">JCM 18123</strain>
    </source>
</reference>
<feature type="repeat" description="WD" evidence="3">
    <location>
        <begin position="591"/>
        <end position="632"/>
    </location>
</feature>
<dbReference type="Proteomes" id="UP001499993">
    <property type="component" value="Unassembled WGS sequence"/>
</dbReference>
<evidence type="ECO:0000259" key="6">
    <source>
        <dbReference type="Pfam" id="PF23389"/>
    </source>
</evidence>
<dbReference type="SUPFAM" id="SSF50998">
    <property type="entry name" value="Quinoprotein alcohol dehydrogenase-like"/>
    <property type="match status" value="1"/>
</dbReference>
<protein>
    <recommendedName>
        <fullName evidence="9">WD40 repeat</fullName>
    </recommendedName>
</protein>
<feature type="repeat" description="WD" evidence="3">
    <location>
        <begin position="843"/>
        <end position="876"/>
    </location>
</feature>
<dbReference type="PROSITE" id="PS00678">
    <property type="entry name" value="WD_REPEATS_1"/>
    <property type="match status" value="8"/>
</dbReference>
<keyword evidence="4" id="KW-1133">Transmembrane helix</keyword>
<evidence type="ECO:0000256" key="4">
    <source>
        <dbReference type="SAM" id="Phobius"/>
    </source>
</evidence>
<keyword evidence="4" id="KW-0812">Transmembrane</keyword>
<dbReference type="EMBL" id="BAABIK010000006">
    <property type="protein sequence ID" value="GAA4934649.1"/>
    <property type="molecule type" value="Genomic_DNA"/>
</dbReference>
<dbReference type="InterPro" id="IPR057855">
    <property type="entry name" value="Beta-prop_WDR19_1st"/>
</dbReference>
<feature type="repeat" description="WD" evidence="3">
    <location>
        <begin position="675"/>
        <end position="716"/>
    </location>
</feature>
<feature type="repeat" description="WD" evidence="3">
    <location>
        <begin position="801"/>
        <end position="842"/>
    </location>
</feature>
<dbReference type="SUPFAM" id="SSF50978">
    <property type="entry name" value="WD40 repeat-like"/>
    <property type="match status" value="1"/>
</dbReference>
<dbReference type="Pfam" id="PF00400">
    <property type="entry name" value="WD40"/>
    <property type="match status" value="9"/>
</dbReference>
<dbReference type="PRINTS" id="PR00320">
    <property type="entry name" value="GPROTEINBRPT"/>
</dbReference>
<dbReference type="Gene3D" id="2.130.10.10">
    <property type="entry name" value="YVTN repeat-like/Quinoprotein amine dehydrogenase"/>
    <property type="match status" value="4"/>
</dbReference>
<dbReference type="SUPFAM" id="SSF52540">
    <property type="entry name" value="P-loop containing nucleoside triphosphate hydrolases"/>
    <property type="match status" value="1"/>
</dbReference>
<name>A0ABP9GAF3_9ACTN</name>
<dbReference type="InterPro" id="IPR001680">
    <property type="entry name" value="WD40_rpt"/>
</dbReference>
<keyword evidence="1 3" id="KW-0853">WD repeat</keyword>
<evidence type="ECO:0000259" key="5">
    <source>
        <dbReference type="Pfam" id="PF20703"/>
    </source>
</evidence>
<feature type="repeat" description="WD" evidence="3">
    <location>
        <begin position="759"/>
        <end position="800"/>
    </location>
</feature>
<feature type="repeat" description="WD" evidence="3">
    <location>
        <begin position="1141"/>
        <end position="1182"/>
    </location>
</feature>
<evidence type="ECO:0000256" key="3">
    <source>
        <dbReference type="PROSITE-ProRule" id="PRU00221"/>
    </source>
</evidence>
<feature type="domain" description="WDR19 first beta-propeller" evidence="6">
    <location>
        <begin position="685"/>
        <end position="835"/>
    </location>
</feature>
<gene>
    <name evidence="7" type="ORF">GCM10023224_14050</name>
</gene>
<feature type="repeat" description="WD" evidence="3">
    <location>
        <begin position="633"/>
        <end position="674"/>
    </location>
</feature>
<evidence type="ECO:0000313" key="7">
    <source>
        <dbReference type="EMBL" id="GAA4934649.1"/>
    </source>
</evidence>
<evidence type="ECO:0000313" key="8">
    <source>
        <dbReference type="Proteomes" id="UP001499993"/>
    </source>
</evidence>
<keyword evidence="8" id="KW-1185">Reference proteome</keyword>
<feature type="domain" description="Novel STAND NTPase 1" evidence="5">
    <location>
        <begin position="104"/>
        <end position="491"/>
    </location>
</feature>
<accession>A0ABP9GAF3</accession>
<feature type="repeat" description="WD" evidence="3">
    <location>
        <begin position="1057"/>
        <end position="1098"/>
    </location>
</feature>
<dbReference type="Gene3D" id="3.40.50.300">
    <property type="entry name" value="P-loop containing nucleotide triphosphate hydrolases"/>
    <property type="match status" value="1"/>
</dbReference>
<organism evidence="7 8">
    <name type="scientific">Streptomonospora halophila</name>
    <dbReference type="NCBI Taxonomy" id="427369"/>
    <lineage>
        <taxon>Bacteria</taxon>
        <taxon>Bacillati</taxon>
        <taxon>Actinomycetota</taxon>
        <taxon>Actinomycetes</taxon>
        <taxon>Streptosporangiales</taxon>
        <taxon>Nocardiopsidaceae</taxon>
        <taxon>Streptomonospora</taxon>
    </lineage>
</organism>
<dbReference type="InterPro" id="IPR020472">
    <property type="entry name" value="WD40_PAC1"/>
</dbReference>
<dbReference type="PROSITE" id="PS50082">
    <property type="entry name" value="WD_REPEATS_2"/>
    <property type="match status" value="13"/>
</dbReference>
<dbReference type="InterPro" id="IPR011047">
    <property type="entry name" value="Quinoprotein_ADH-like_sf"/>
</dbReference>
<dbReference type="PROSITE" id="PS50294">
    <property type="entry name" value="WD_REPEATS_REGION"/>
    <property type="match status" value="13"/>
</dbReference>
<evidence type="ECO:0008006" key="9">
    <source>
        <dbReference type="Google" id="ProtNLM"/>
    </source>
</evidence>
<dbReference type="PANTHER" id="PTHR19848:SF8">
    <property type="entry name" value="F-BOX AND WD REPEAT DOMAIN CONTAINING 7"/>
    <property type="match status" value="1"/>
</dbReference>
<feature type="transmembrane region" description="Helical" evidence="4">
    <location>
        <begin position="66"/>
        <end position="88"/>
    </location>
</feature>
<evidence type="ECO:0000256" key="1">
    <source>
        <dbReference type="ARBA" id="ARBA00022574"/>
    </source>
</evidence>
<dbReference type="InterPro" id="IPR036322">
    <property type="entry name" value="WD40_repeat_dom_sf"/>
</dbReference>
<feature type="transmembrane region" description="Helical" evidence="4">
    <location>
        <begin position="28"/>
        <end position="46"/>
    </location>
</feature>
<dbReference type="Pfam" id="PF20703">
    <property type="entry name" value="nSTAND1"/>
    <property type="match status" value="1"/>
</dbReference>
<dbReference type="InterPro" id="IPR027417">
    <property type="entry name" value="P-loop_NTPase"/>
</dbReference>
<dbReference type="CDD" id="cd00200">
    <property type="entry name" value="WD40"/>
    <property type="match status" value="2"/>
</dbReference>
<comment type="caution">
    <text evidence="7">The sequence shown here is derived from an EMBL/GenBank/DDBJ whole genome shotgun (WGS) entry which is preliminary data.</text>
</comment>
<feature type="repeat" description="WD" evidence="3">
    <location>
        <begin position="973"/>
        <end position="1014"/>
    </location>
</feature>
<feature type="repeat" description="WD" evidence="3">
    <location>
        <begin position="717"/>
        <end position="758"/>
    </location>
</feature>
<keyword evidence="2" id="KW-0677">Repeat</keyword>
<keyword evidence="4" id="KW-0472">Membrane</keyword>
<dbReference type="SMART" id="SM00320">
    <property type="entry name" value="WD40"/>
    <property type="match status" value="13"/>
</dbReference>
<dbReference type="PANTHER" id="PTHR19848">
    <property type="entry name" value="WD40 REPEAT PROTEIN"/>
    <property type="match status" value="1"/>
</dbReference>
<evidence type="ECO:0000256" key="2">
    <source>
        <dbReference type="ARBA" id="ARBA00022737"/>
    </source>
</evidence>
<dbReference type="InterPro" id="IPR049052">
    <property type="entry name" value="nSTAND1"/>
</dbReference>